<comment type="caution">
    <text evidence="8">The sequence shown here is derived from an EMBL/GenBank/DDBJ whole genome shotgun (WGS) entry which is preliminary data.</text>
</comment>
<dbReference type="CDD" id="cd00096">
    <property type="entry name" value="Ig"/>
    <property type="match status" value="1"/>
</dbReference>
<keyword evidence="3" id="KW-1015">Disulfide bond</keyword>
<dbReference type="Gene3D" id="2.60.40.10">
    <property type="entry name" value="Immunoglobulins"/>
    <property type="match status" value="2"/>
</dbReference>
<keyword evidence="6" id="KW-0812">Transmembrane</keyword>
<feature type="domain" description="Ig-like" evidence="7">
    <location>
        <begin position="45"/>
        <end position="134"/>
    </location>
</feature>
<accession>A0A8S4G817</accession>
<keyword evidence="6" id="KW-1133">Transmembrane helix</keyword>
<dbReference type="InterPro" id="IPR013098">
    <property type="entry name" value="Ig_I-set"/>
</dbReference>
<dbReference type="SMART" id="SM00408">
    <property type="entry name" value="IGc2"/>
    <property type="match status" value="2"/>
</dbReference>
<evidence type="ECO:0000256" key="6">
    <source>
        <dbReference type="SAM" id="Phobius"/>
    </source>
</evidence>
<organism evidence="8 9">
    <name type="scientific">Plutella xylostella</name>
    <name type="common">Diamondback moth</name>
    <name type="synonym">Plutella maculipennis</name>
    <dbReference type="NCBI Taxonomy" id="51655"/>
    <lineage>
        <taxon>Eukaryota</taxon>
        <taxon>Metazoa</taxon>
        <taxon>Ecdysozoa</taxon>
        <taxon>Arthropoda</taxon>
        <taxon>Hexapoda</taxon>
        <taxon>Insecta</taxon>
        <taxon>Pterygota</taxon>
        <taxon>Neoptera</taxon>
        <taxon>Endopterygota</taxon>
        <taxon>Lepidoptera</taxon>
        <taxon>Glossata</taxon>
        <taxon>Ditrysia</taxon>
        <taxon>Yponomeutoidea</taxon>
        <taxon>Plutellidae</taxon>
        <taxon>Plutella</taxon>
    </lineage>
</organism>
<proteinExistence type="predicted"/>
<evidence type="ECO:0000313" key="9">
    <source>
        <dbReference type="Proteomes" id="UP000653454"/>
    </source>
</evidence>
<dbReference type="InterPro" id="IPR051275">
    <property type="entry name" value="Cell_adhesion_signaling"/>
</dbReference>
<dbReference type="PROSITE" id="PS50835">
    <property type="entry name" value="IG_LIKE"/>
    <property type="match status" value="2"/>
</dbReference>
<dbReference type="AlphaFoldDB" id="A0A8S4G817"/>
<dbReference type="PANTHER" id="PTHR11640:SF164">
    <property type="entry name" value="MAM DOMAIN-CONTAINING GLYCOSYLPHOSPHATIDYLINOSITOL ANCHOR PROTEIN 1"/>
    <property type="match status" value="1"/>
</dbReference>
<dbReference type="GO" id="GO:0005886">
    <property type="term" value="C:plasma membrane"/>
    <property type="evidence" value="ECO:0007669"/>
    <property type="project" value="TreeGrafter"/>
</dbReference>
<evidence type="ECO:0000256" key="3">
    <source>
        <dbReference type="ARBA" id="ARBA00023157"/>
    </source>
</evidence>
<comment type="subcellular location">
    <subcellularLocation>
        <location evidence="1">Membrane</location>
        <topology evidence="1">Single-pass type I membrane protein</topology>
    </subcellularLocation>
</comment>
<dbReference type="InterPro" id="IPR007110">
    <property type="entry name" value="Ig-like_dom"/>
</dbReference>
<evidence type="ECO:0000256" key="1">
    <source>
        <dbReference type="ARBA" id="ARBA00004479"/>
    </source>
</evidence>
<dbReference type="GO" id="GO:0050839">
    <property type="term" value="F:cell adhesion molecule binding"/>
    <property type="evidence" value="ECO:0007669"/>
    <property type="project" value="TreeGrafter"/>
</dbReference>
<dbReference type="Pfam" id="PF13927">
    <property type="entry name" value="Ig_3"/>
    <property type="match status" value="1"/>
</dbReference>
<dbReference type="Proteomes" id="UP000653454">
    <property type="component" value="Unassembled WGS sequence"/>
</dbReference>
<protein>
    <submittedName>
        <fullName evidence="8">(diamondback moth) hypothetical protein</fullName>
    </submittedName>
</protein>
<keyword evidence="5" id="KW-0393">Immunoglobulin domain</keyword>
<dbReference type="SMART" id="SM00409">
    <property type="entry name" value="IG"/>
    <property type="match status" value="2"/>
</dbReference>
<dbReference type="InterPro" id="IPR003598">
    <property type="entry name" value="Ig_sub2"/>
</dbReference>
<evidence type="ECO:0000256" key="5">
    <source>
        <dbReference type="ARBA" id="ARBA00023319"/>
    </source>
</evidence>
<feature type="domain" description="Ig-like" evidence="7">
    <location>
        <begin position="139"/>
        <end position="232"/>
    </location>
</feature>
<evidence type="ECO:0000256" key="4">
    <source>
        <dbReference type="ARBA" id="ARBA00023180"/>
    </source>
</evidence>
<name>A0A8S4G817_PLUXY</name>
<keyword evidence="9" id="KW-1185">Reference proteome</keyword>
<sequence length="281" mass="30658">MVLAGVLEVSLTKSLTWHVEVDDTAVTGCEEGPCSGPSALLMWYPSIPSVLSRESWGSSNERVDCAQMECYAGGFPPPKMSWRRENNAILPTGGSIYRGNILKIAAVHKEDRGTYYCVAENGVGKGARRNINLEVEFAPVVSVPRPRLGQALQFDMDLECHVEAYPPPAIVWLKDEVQLSNNQHYRISHFATADEFTDTTIRVITIEKRQYGVFTCKAQNKLGSDEGQVELFETIIPVCPPACGTARYGAAAAVAPSAGTVAACAAVYAAYVFRRIANTRH</sequence>
<dbReference type="Pfam" id="PF07679">
    <property type="entry name" value="I-set"/>
    <property type="match status" value="1"/>
</dbReference>
<evidence type="ECO:0000313" key="8">
    <source>
        <dbReference type="EMBL" id="CAG9135082.1"/>
    </source>
</evidence>
<keyword evidence="4" id="KW-0325">Glycoprotein</keyword>
<gene>
    <name evidence="8" type="ORF">PLXY2_LOCUS13338</name>
</gene>
<evidence type="ECO:0000259" key="7">
    <source>
        <dbReference type="PROSITE" id="PS50835"/>
    </source>
</evidence>
<dbReference type="InterPro" id="IPR003599">
    <property type="entry name" value="Ig_sub"/>
</dbReference>
<dbReference type="GO" id="GO:0098609">
    <property type="term" value="P:cell-cell adhesion"/>
    <property type="evidence" value="ECO:0007669"/>
    <property type="project" value="TreeGrafter"/>
</dbReference>
<dbReference type="InterPro" id="IPR013783">
    <property type="entry name" value="Ig-like_fold"/>
</dbReference>
<dbReference type="GO" id="GO:0005911">
    <property type="term" value="C:cell-cell junction"/>
    <property type="evidence" value="ECO:0007669"/>
    <property type="project" value="TreeGrafter"/>
</dbReference>
<feature type="transmembrane region" description="Helical" evidence="6">
    <location>
        <begin position="248"/>
        <end position="273"/>
    </location>
</feature>
<reference evidence="8" key="1">
    <citation type="submission" date="2020-11" db="EMBL/GenBank/DDBJ databases">
        <authorList>
            <person name="Whiteford S."/>
        </authorList>
    </citation>
    <scope>NUCLEOTIDE SEQUENCE</scope>
</reference>
<dbReference type="PANTHER" id="PTHR11640">
    <property type="entry name" value="NEPHRIN"/>
    <property type="match status" value="1"/>
</dbReference>
<dbReference type="SUPFAM" id="SSF48726">
    <property type="entry name" value="Immunoglobulin"/>
    <property type="match status" value="2"/>
</dbReference>
<dbReference type="EMBL" id="CAJHNJ030000094">
    <property type="protein sequence ID" value="CAG9135082.1"/>
    <property type="molecule type" value="Genomic_DNA"/>
</dbReference>
<dbReference type="InterPro" id="IPR036179">
    <property type="entry name" value="Ig-like_dom_sf"/>
</dbReference>
<evidence type="ECO:0000256" key="2">
    <source>
        <dbReference type="ARBA" id="ARBA00023136"/>
    </source>
</evidence>
<keyword evidence="2 6" id="KW-0472">Membrane</keyword>